<evidence type="ECO:0000313" key="1">
    <source>
        <dbReference type="EMBL" id="QEM42662.1"/>
    </source>
</evidence>
<evidence type="ECO:0000313" key="2">
    <source>
        <dbReference type="Proteomes" id="UP000324598"/>
    </source>
</evidence>
<dbReference type="GeneID" id="77950181"/>
<name>A0A5C1K9J3_9CAUD</name>
<proteinExistence type="predicted"/>
<dbReference type="RefSeq" id="YP_010673878.1">
    <property type="nucleotide sequence ID" value="NC_070988.1"/>
</dbReference>
<dbReference type="EMBL" id="MN148435">
    <property type="protein sequence ID" value="QEM42662.1"/>
    <property type="molecule type" value="Genomic_DNA"/>
</dbReference>
<dbReference type="KEGG" id="vg:77950181"/>
<sequence length="82" mass="9005">MGTIHIKVKSKEETVLRVKDLNMSDVFTLQECHLQKIYMLTAKSRGCQPAGAVNLGTGELRVISGDMVVGEKFSKAEIILTP</sequence>
<organism evidence="1 2">
    <name type="scientific">Shigella phage SGF2</name>
    <dbReference type="NCBI Taxonomy" id="2601630"/>
    <lineage>
        <taxon>Viruses</taxon>
        <taxon>Duplodnaviria</taxon>
        <taxon>Heunggongvirae</taxon>
        <taxon>Uroviricota</taxon>
        <taxon>Caudoviricetes</taxon>
        <taxon>Mktvariviridae</taxon>
        <taxon>Gordonclarkvirinae</taxon>
        <taxon>Kuravirus</taxon>
        <taxon>Kuravirus SGF2</taxon>
    </lineage>
</organism>
<reference evidence="1 2" key="1">
    <citation type="submission" date="2019-07" db="EMBL/GenBank/DDBJ databases">
        <title>Complete genome sequence of SGF2, a novel phage infecting Shigella flexneri.</title>
        <authorList>
            <person name="Lu H."/>
            <person name="Liu X."/>
            <person name="Lu M."/>
            <person name="Liu H."/>
        </authorList>
    </citation>
    <scope>NUCLEOTIDE SEQUENCE [LARGE SCALE GENOMIC DNA]</scope>
</reference>
<keyword evidence="2" id="KW-1185">Reference proteome</keyword>
<accession>A0A5C1K9J3</accession>
<dbReference type="Proteomes" id="UP000324598">
    <property type="component" value="Segment"/>
</dbReference>
<protein>
    <submittedName>
        <fullName evidence="1">Uncharacterized protein</fullName>
    </submittedName>
</protein>